<organism evidence="3 4">
    <name type="scientific">Calidithermus terrae</name>
    <dbReference type="NCBI Taxonomy" id="1408545"/>
    <lineage>
        <taxon>Bacteria</taxon>
        <taxon>Thermotogati</taxon>
        <taxon>Deinococcota</taxon>
        <taxon>Deinococci</taxon>
        <taxon>Thermales</taxon>
        <taxon>Thermaceae</taxon>
        <taxon>Calidithermus</taxon>
    </lineage>
</organism>
<name>A0A399EMQ1_9DEIN</name>
<dbReference type="AlphaFoldDB" id="A0A399EMQ1"/>
<keyword evidence="2" id="KW-1133">Transmembrane helix</keyword>
<feature type="region of interest" description="Disordered" evidence="1">
    <location>
        <begin position="39"/>
        <end position="68"/>
    </location>
</feature>
<dbReference type="Proteomes" id="UP000265715">
    <property type="component" value="Unassembled WGS sequence"/>
</dbReference>
<evidence type="ECO:0000313" key="4">
    <source>
        <dbReference type="Proteomes" id="UP000265715"/>
    </source>
</evidence>
<keyword evidence="2" id="KW-0812">Transmembrane</keyword>
<sequence>MWAIFAQRPVARAVAIFAALNLLTVLLFTLLVPGRSQLKPDEGGGHRVAGEPHRLGQAEPQEQGRPEE</sequence>
<protein>
    <submittedName>
        <fullName evidence="3">Uncharacterized protein</fullName>
    </submittedName>
</protein>
<comment type="caution">
    <text evidence="3">The sequence shown here is derived from an EMBL/GenBank/DDBJ whole genome shotgun (WGS) entry which is preliminary data.</text>
</comment>
<dbReference type="EMBL" id="QXDL01000066">
    <property type="protein sequence ID" value="RIH84906.1"/>
    <property type="molecule type" value="Genomic_DNA"/>
</dbReference>
<accession>A0A399EMQ1</accession>
<evidence type="ECO:0000256" key="2">
    <source>
        <dbReference type="SAM" id="Phobius"/>
    </source>
</evidence>
<evidence type="ECO:0000256" key="1">
    <source>
        <dbReference type="SAM" id="MobiDB-lite"/>
    </source>
</evidence>
<keyword evidence="4" id="KW-1185">Reference proteome</keyword>
<feature type="transmembrane region" description="Helical" evidence="2">
    <location>
        <begin position="12"/>
        <end position="32"/>
    </location>
</feature>
<reference evidence="3 4" key="1">
    <citation type="submission" date="2018-08" db="EMBL/GenBank/DDBJ databases">
        <title>Meiothermus terrae DSM 26712 genome sequencing project.</title>
        <authorList>
            <person name="Da Costa M.S."/>
            <person name="Albuquerque L."/>
            <person name="Raposo P."/>
            <person name="Froufe H.J.C."/>
            <person name="Barroso C.S."/>
            <person name="Egas C."/>
        </authorList>
    </citation>
    <scope>NUCLEOTIDE SEQUENCE [LARGE SCALE GENOMIC DNA]</scope>
    <source>
        <strain evidence="3 4">DSM 26712</strain>
    </source>
</reference>
<gene>
    <name evidence="3" type="ORF">Mterra_01826</name>
</gene>
<keyword evidence="2" id="KW-0472">Membrane</keyword>
<evidence type="ECO:0000313" key="3">
    <source>
        <dbReference type="EMBL" id="RIH84906.1"/>
    </source>
</evidence>
<proteinExistence type="predicted"/>